<sequence length="128" mass="14699">MKRNKITLSEAAKSVLVKGKNFTISPKTIPTEEIIAYVEGSLRQLNPPEAEEVRQDVCKILRKAKIPKSNISKEERAALRELRAMKEIKIVPVYKGNSTVIMDTMEYENKLRSLLTSDTRYCHEIQHQ</sequence>
<protein>
    <submittedName>
        <fullName evidence="2">Uncharacterized protein LOC108743758</fullName>
    </submittedName>
</protein>
<dbReference type="GeneID" id="108743758"/>
<name>A0A1W4XR18_AGRPL</name>
<proteinExistence type="predicted"/>
<keyword evidence="1" id="KW-1185">Reference proteome</keyword>
<evidence type="ECO:0000313" key="2">
    <source>
        <dbReference type="RefSeq" id="XP_018334850.1"/>
    </source>
</evidence>
<dbReference type="RefSeq" id="XP_018334850.1">
    <property type="nucleotide sequence ID" value="XM_018479348.1"/>
</dbReference>
<accession>A0A1W4XR18</accession>
<evidence type="ECO:0000313" key="1">
    <source>
        <dbReference type="Proteomes" id="UP000192223"/>
    </source>
</evidence>
<dbReference type="AlphaFoldDB" id="A0A1W4XR18"/>
<gene>
    <name evidence="2" type="primary">LOC108743758</name>
</gene>
<organism evidence="1 2">
    <name type="scientific">Agrilus planipennis</name>
    <name type="common">Emerald ash borer</name>
    <name type="synonym">Agrilus marcopoli</name>
    <dbReference type="NCBI Taxonomy" id="224129"/>
    <lineage>
        <taxon>Eukaryota</taxon>
        <taxon>Metazoa</taxon>
        <taxon>Ecdysozoa</taxon>
        <taxon>Arthropoda</taxon>
        <taxon>Hexapoda</taxon>
        <taxon>Insecta</taxon>
        <taxon>Pterygota</taxon>
        <taxon>Neoptera</taxon>
        <taxon>Endopterygota</taxon>
        <taxon>Coleoptera</taxon>
        <taxon>Polyphaga</taxon>
        <taxon>Elateriformia</taxon>
        <taxon>Buprestoidea</taxon>
        <taxon>Buprestidae</taxon>
        <taxon>Agrilinae</taxon>
        <taxon>Agrilus</taxon>
    </lineage>
</organism>
<dbReference type="KEGG" id="apln:108743758"/>
<dbReference type="OrthoDB" id="6249720at2759"/>
<reference evidence="2" key="1">
    <citation type="submission" date="2025-08" db="UniProtKB">
        <authorList>
            <consortium name="RefSeq"/>
        </authorList>
    </citation>
    <scope>IDENTIFICATION</scope>
    <source>
        <tissue evidence="2">Entire body</tissue>
    </source>
</reference>
<dbReference type="InParanoid" id="A0A1W4XR18"/>
<dbReference type="Proteomes" id="UP000192223">
    <property type="component" value="Unplaced"/>
</dbReference>